<keyword evidence="4" id="KW-1185">Reference proteome</keyword>
<feature type="compositionally biased region" description="Basic residues" evidence="1">
    <location>
        <begin position="1"/>
        <end position="13"/>
    </location>
</feature>
<evidence type="ECO:0000259" key="2">
    <source>
        <dbReference type="Pfam" id="PF12937"/>
    </source>
</evidence>
<dbReference type="Proteomes" id="UP000053477">
    <property type="component" value="Unassembled WGS sequence"/>
</dbReference>
<reference evidence="3 4" key="1">
    <citation type="submission" date="2015-04" db="EMBL/GenBank/DDBJ databases">
        <title>Complete genome sequence of Schizopora paradoxa KUC8140, a cosmopolitan wood degrader in East Asia.</title>
        <authorList>
            <consortium name="DOE Joint Genome Institute"/>
            <person name="Min B."/>
            <person name="Park H."/>
            <person name="Jang Y."/>
            <person name="Kim J.-J."/>
            <person name="Kim K.H."/>
            <person name="Pangilinan J."/>
            <person name="Lipzen A."/>
            <person name="Riley R."/>
            <person name="Grigoriev I.V."/>
            <person name="Spatafora J.W."/>
            <person name="Choi I.-G."/>
        </authorList>
    </citation>
    <scope>NUCLEOTIDE SEQUENCE [LARGE SCALE GENOMIC DNA]</scope>
    <source>
        <strain evidence="3 4">KUC8140</strain>
    </source>
</reference>
<dbReference type="InterPro" id="IPR001810">
    <property type="entry name" value="F-box_dom"/>
</dbReference>
<feature type="region of interest" description="Disordered" evidence="1">
    <location>
        <begin position="1"/>
        <end position="20"/>
    </location>
</feature>
<dbReference type="Gene3D" id="1.20.1280.50">
    <property type="match status" value="1"/>
</dbReference>
<protein>
    <recommendedName>
        <fullName evidence="2">F-box domain-containing protein</fullName>
    </recommendedName>
</protein>
<dbReference type="InterPro" id="IPR036047">
    <property type="entry name" value="F-box-like_dom_sf"/>
</dbReference>
<dbReference type="Pfam" id="PF12937">
    <property type="entry name" value="F-box-like"/>
    <property type="match status" value="1"/>
</dbReference>
<dbReference type="InParanoid" id="A0A0H2RV93"/>
<accession>A0A0H2RV93</accession>
<evidence type="ECO:0000313" key="3">
    <source>
        <dbReference type="EMBL" id="KLO15779.1"/>
    </source>
</evidence>
<evidence type="ECO:0000313" key="4">
    <source>
        <dbReference type="Proteomes" id="UP000053477"/>
    </source>
</evidence>
<dbReference type="AlphaFoldDB" id="A0A0H2RV93"/>
<dbReference type="SUPFAM" id="SSF81383">
    <property type="entry name" value="F-box domain"/>
    <property type="match status" value="1"/>
</dbReference>
<sequence length="606" mass="70011">MPKRGRRRGRPTQKRMQTMSIDDRQRLNQQRPIVALPAETLVRVFGYFIEHERQSYIDRSWDHDADAEDKMDSPCLALLNLTQVCSSWRSIALNAPVLWRTACFTGTRVSQSLAEEFMRRSSPRRPFHVIVQTQPTRKPEYDPMSMVADMFQNEIQDVKTMTLCVGHPNPDTSIFNKEAHQIETLTVVAIKHGYFTFPKTLFAGCYPNLRRLKLRNLYFQPGSVLKNITHISLKGIFAKSFWDKDYSIEVLHLLKILKESPGLEELELEAVGPQVLKRSDIDRIEDDDNLPVHFPVLRRISLEKFLSSATPYSLLKAIRAPSLSSLSISHKGAADEREEVVPDEMRFEEGASKADTAEINVDVEDGLVCLMLRTLGCWDDVHFESKKTDWWNMLKWPADIRSSESSSVCPCFVDYGAGSHKLRYYVDNQHDEQLVQSTMSFVEHFIPQDITMVTIDFPNTYVNSFPFEEILERFAKIRCLEIREDTDYAVHGRFTTALQKIARRSGFNVPLPNLEALLLFNEEWSTQSDDGFVSLCYFLKKRIELGKPLLHLRLVYSRVSKKLLAMLRKLVHKRNVVYDDQEIPRLEKEYGVEDEVVARKYFGISG</sequence>
<feature type="domain" description="F-box" evidence="2">
    <location>
        <begin position="34"/>
        <end position="104"/>
    </location>
</feature>
<dbReference type="EMBL" id="KQ085925">
    <property type="protein sequence ID" value="KLO15779.1"/>
    <property type="molecule type" value="Genomic_DNA"/>
</dbReference>
<dbReference type="OrthoDB" id="3351939at2759"/>
<name>A0A0H2RV93_9AGAM</name>
<proteinExistence type="predicted"/>
<evidence type="ECO:0000256" key="1">
    <source>
        <dbReference type="SAM" id="MobiDB-lite"/>
    </source>
</evidence>
<organism evidence="3 4">
    <name type="scientific">Schizopora paradoxa</name>
    <dbReference type="NCBI Taxonomy" id="27342"/>
    <lineage>
        <taxon>Eukaryota</taxon>
        <taxon>Fungi</taxon>
        <taxon>Dikarya</taxon>
        <taxon>Basidiomycota</taxon>
        <taxon>Agaricomycotina</taxon>
        <taxon>Agaricomycetes</taxon>
        <taxon>Hymenochaetales</taxon>
        <taxon>Schizoporaceae</taxon>
        <taxon>Schizopora</taxon>
    </lineage>
</organism>
<gene>
    <name evidence="3" type="ORF">SCHPADRAFT_249330</name>
</gene>